<comment type="caution">
    <text evidence="2">The sequence shown here is derived from an EMBL/GenBank/DDBJ whole genome shotgun (WGS) entry which is preliminary data.</text>
</comment>
<proteinExistence type="predicted"/>
<organism evidence="2 3">
    <name type="scientific">Pleurodeles waltl</name>
    <name type="common">Iberian ribbed newt</name>
    <dbReference type="NCBI Taxonomy" id="8319"/>
    <lineage>
        <taxon>Eukaryota</taxon>
        <taxon>Metazoa</taxon>
        <taxon>Chordata</taxon>
        <taxon>Craniata</taxon>
        <taxon>Vertebrata</taxon>
        <taxon>Euteleostomi</taxon>
        <taxon>Amphibia</taxon>
        <taxon>Batrachia</taxon>
        <taxon>Caudata</taxon>
        <taxon>Salamandroidea</taxon>
        <taxon>Salamandridae</taxon>
        <taxon>Pleurodelinae</taxon>
        <taxon>Pleurodeles</taxon>
    </lineage>
</organism>
<keyword evidence="3" id="KW-1185">Reference proteome</keyword>
<evidence type="ECO:0000256" key="1">
    <source>
        <dbReference type="SAM" id="MobiDB-lite"/>
    </source>
</evidence>
<feature type="region of interest" description="Disordered" evidence="1">
    <location>
        <begin position="154"/>
        <end position="174"/>
    </location>
</feature>
<dbReference type="EMBL" id="JANPWB010000009">
    <property type="protein sequence ID" value="KAJ1150933.1"/>
    <property type="molecule type" value="Genomic_DNA"/>
</dbReference>
<accession>A0AAV7RJB7</accession>
<name>A0AAV7RJB7_PLEWA</name>
<sequence>MGSKADHCEVYLRHSSAGVLFWLPMSPPPHRELCDRGRLQRVMPDSSAVCCRWGSLLGVMSASAPLRAACMLFEAARAGNERVRSREPRGPALGSLQAWFLSPCDRGYYNDRGLPHCRGISLGCCVLPGPHLCRELRAPRSRCSSVSPYRTLGFTSGPHPSGKRRPRGPALRSSGPCSSALGLGVCPIVRGALVPAAPGPYSKTLEVLRCLPKRCLPFRRTEASGVGYLSKAGSGAAVYAPAPVAM</sequence>
<gene>
    <name evidence="2" type="ORF">NDU88_003720</name>
</gene>
<evidence type="ECO:0000313" key="2">
    <source>
        <dbReference type="EMBL" id="KAJ1150933.1"/>
    </source>
</evidence>
<evidence type="ECO:0000313" key="3">
    <source>
        <dbReference type="Proteomes" id="UP001066276"/>
    </source>
</evidence>
<dbReference type="AlphaFoldDB" id="A0AAV7RJB7"/>
<dbReference type="Proteomes" id="UP001066276">
    <property type="component" value="Chromosome 5"/>
</dbReference>
<protein>
    <submittedName>
        <fullName evidence="2">Uncharacterized protein</fullName>
    </submittedName>
</protein>
<reference evidence="2" key="1">
    <citation type="journal article" date="2022" name="bioRxiv">
        <title>Sequencing and chromosome-scale assembly of the giantPleurodeles waltlgenome.</title>
        <authorList>
            <person name="Brown T."/>
            <person name="Elewa A."/>
            <person name="Iarovenko S."/>
            <person name="Subramanian E."/>
            <person name="Araus A.J."/>
            <person name="Petzold A."/>
            <person name="Susuki M."/>
            <person name="Suzuki K.-i.T."/>
            <person name="Hayashi T."/>
            <person name="Toyoda A."/>
            <person name="Oliveira C."/>
            <person name="Osipova E."/>
            <person name="Leigh N.D."/>
            <person name="Simon A."/>
            <person name="Yun M.H."/>
        </authorList>
    </citation>
    <scope>NUCLEOTIDE SEQUENCE</scope>
    <source>
        <strain evidence="2">20211129_DDA</strain>
        <tissue evidence="2">Liver</tissue>
    </source>
</reference>